<dbReference type="InterPro" id="IPR000182">
    <property type="entry name" value="GNAT_dom"/>
</dbReference>
<dbReference type="GeneID" id="98672585"/>
<dbReference type="RefSeq" id="WP_141427832.1">
    <property type="nucleotide sequence ID" value="NZ_AP019736.1"/>
</dbReference>
<evidence type="ECO:0000256" key="3">
    <source>
        <dbReference type="ARBA" id="ARBA00038502"/>
    </source>
</evidence>
<evidence type="ECO:0000313" key="6">
    <source>
        <dbReference type="Proteomes" id="UP000319374"/>
    </source>
</evidence>
<keyword evidence="1" id="KW-0808">Transferase</keyword>
<dbReference type="OrthoDB" id="9812949at2"/>
<organism evidence="5 6">
    <name type="scientific">Alistipes dispar</name>
    <dbReference type="NCBI Taxonomy" id="2585119"/>
    <lineage>
        <taxon>Bacteria</taxon>
        <taxon>Pseudomonadati</taxon>
        <taxon>Bacteroidota</taxon>
        <taxon>Bacteroidia</taxon>
        <taxon>Bacteroidales</taxon>
        <taxon>Rikenellaceae</taxon>
        <taxon>Alistipes</taxon>
    </lineage>
</organism>
<comment type="similarity">
    <text evidence="3">Belongs to the acetyltransferase family. RimJ subfamily.</text>
</comment>
<dbReference type="PROSITE" id="PS51186">
    <property type="entry name" value="GNAT"/>
    <property type="match status" value="1"/>
</dbReference>
<dbReference type="Proteomes" id="UP000319374">
    <property type="component" value="Chromosome"/>
</dbReference>
<dbReference type="SUPFAM" id="SSF55729">
    <property type="entry name" value="Acyl-CoA N-acyltransferases (Nat)"/>
    <property type="match status" value="1"/>
</dbReference>
<dbReference type="InterPro" id="IPR051531">
    <property type="entry name" value="N-acetyltransferase"/>
</dbReference>
<keyword evidence="2" id="KW-0012">Acyltransferase</keyword>
<protein>
    <recommendedName>
        <fullName evidence="4">N-acetyltransferase domain-containing protein</fullName>
    </recommendedName>
</protein>
<keyword evidence="6" id="KW-1185">Reference proteome</keyword>
<evidence type="ECO:0000259" key="4">
    <source>
        <dbReference type="PROSITE" id="PS51186"/>
    </source>
</evidence>
<dbReference type="EMBL" id="AP019736">
    <property type="protein sequence ID" value="BBL05973.1"/>
    <property type="molecule type" value="Genomic_DNA"/>
</dbReference>
<evidence type="ECO:0000256" key="1">
    <source>
        <dbReference type="ARBA" id="ARBA00022679"/>
    </source>
</evidence>
<dbReference type="Gene3D" id="3.40.630.30">
    <property type="match status" value="1"/>
</dbReference>
<sequence>MMETGQDEVRREAPALCTRRLLLRAFAESDAGALYACCRNPLLGDNAGWKPHSSPGESRRVLEEVFLRRPTTWAVTDGGTGRLVGAVGLLPDPKRECPGVAMLGYWLDEACWGRGLMTEAARAVVGYGFSQLGLEMVTATCYPHNERSRRVLERLGFRFEGVIHRAVQDHRGVVSDLCSFYLPRDIRRNE</sequence>
<evidence type="ECO:0000256" key="2">
    <source>
        <dbReference type="ARBA" id="ARBA00023315"/>
    </source>
</evidence>
<evidence type="ECO:0000313" key="5">
    <source>
        <dbReference type="EMBL" id="BBL05973.1"/>
    </source>
</evidence>
<dbReference type="Pfam" id="PF13302">
    <property type="entry name" value="Acetyltransf_3"/>
    <property type="match status" value="1"/>
</dbReference>
<gene>
    <name evidence="5" type="ORF">A5CPEGH6_06110</name>
</gene>
<dbReference type="PANTHER" id="PTHR43792:SF8">
    <property type="entry name" value="[RIBOSOMAL PROTEIN US5]-ALANINE N-ACETYLTRANSFERASE"/>
    <property type="match status" value="1"/>
</dbReference>
<dbReference type="AlphaFoldDB" id="A0A4Y1WY15"/>
<proteinExistence type="inferred from homology"/>
<feature type="domain" description="N-acetyltransferase" evidence="4">
    <location>
        <begin position="21"/>
        <end position="187"/>
    </location>
</feature>
<dbReference type="GO" id="GO:0008999">
    <property type="term" value="F:protein-N-terminal-alanine acetyltransferase activity"/>
    <property type="evidence" value="ECO:0007669"/>
    <property type="project" value="TreeGrafter"/>
</dbReference>
<dbReference type="GO" id="GO:0005737">
    <property type="term" value="C:cytoplasm"/>
    <property type="evidence" value="ECO:0007669"/>
    <property type="project" value="TreeGrafter"/>
</dbReference>
<accession>A0A4Y1WY15</accession>
<dbReference type="KEGG" id="ada:A5CPEGH6_06110"/>
<dbReference type="InterPro" id="IPR016181">
    <property type="entry name" value="Acyl_CoA_acyltransferase"/>
</dbReference>
<reference evidence="6" key="1">
    <citation type="submission" date="2019-06" db="EMBL/GenBank/DDBJ databases">
        <title>Alistipes onderdonkii subsp. vulgaris subsp. nov., Alistipes dispar sp. nov. and Alistipes communis sp. nov., isolated from human faeces, and creation of Alistipes onderdonkii subsp. onderdonkii subsp. nov.</title>
        <authorList>
            <person name="Sakamoto M."/>
            <person name="Ikeyama N."/>
            <person name="Ogata Y."/>
            <person name="Suda W."/>
            <person name="Iino T."/>
            <person name="Hattori M."/>
            <person name="Ohkuma M."/>
        </authorList>
    </citation>
    <scope>NUCLEOTIDE SEQUENCE [LARGE SCALE GENOMIC DNA]</scope>
    <source>
        <strain evidence="6">5CPEGH6</strain>
    </source>
</reference>
<name>A0A4Y1WY15_9BACT</name>
<dbReference type="PANTHER" id="PTHR43792">
    <property type="entry name" value="GNAT FAMILY, PUTATIVE (AFU_ORTHOLOGUE AFUA_3G00765)-RELATED-RELATED"/>
    <property type="match status" value="1"/>
</dbReference>